<reference evidence="8 10" key="2">
    <citation type="submission" date="2018-01" db="EMBL/GenBank/DDBJ databases">
        <title>Whole genome sequence of Azospirillum brasilense REC3 isolated from strawberry roots.</title>
        <authorList>
            <person name="Fontana C.A."/>
            <person name="Salazar S.M."/>
            <person name="Bassi D."/>
            <person name="Puglisi E."/>
            <person name="Lovaisa N.C."/>
            <person name="Toffoli L.M."/>
            <person name="Pedraza R."/>
            <person name="Cocconcelli P.S."/>
        </authorList>
    </citation>
    <scope>NUCLEOTIDE SEQUENCE [LARGE SCALE GENOMIC DNA]</scope>
    <source>
        <strain evidence="8 10">REC3</strain>
        <plasmid evidence="8">p8unnamed</plasmid>
    </source>
</reference>
<dbReference type="Gene3D" id="3.40.50.2300">
    <property type="match status" value="2"/>
</dbReference>
<organism evidence="6 9">
    <name type="scientific">Azospirillum argentinense</name>
    <dbReference type="NCBI Taxonomy" id="2970906"/>
    <lineage>
        <taxon>Bacteria</taxon>
        <taxon>Pseudomonadati</taxon>
        <taxon>Pseudomonadota</taxon>
        <taxon>Alphaproteobacteria</taxon>
        <taxon>Rhodospirillales</taxon>
        <taxon>Azospirillaceae</taxon>
        <taxon>Azospirillum</taxon>
    </lineage>
</organism>
<dbReference type="Pfam" id="PF13458">
    <property type="entry name" value="Peripla_BP_6"/>
    <property type="match status" value="1"/>
</dbReference>
<dbReference type="SUPFAM" id="SSF53822">
    <property type="entry name" value="Periplasmic binding protein-like I"/>
    <property type="match status" value="1"/>
</dbReference>
<dbReference type="EMBL" id="JBJLSN010000037">
    <property type="protein sequence ID" value="MFL7903834.1"/>
    <property type="molecule type" value="Genomic_DNA"/>
</dbReference>
<reference evidence="7 11" key="3">
    <citation type="submission" date="2024-11" db="EMBL/GenBank/DDBJ databases">
        <title>Draft genome sequences of two bacteria associated to sugarcane roots in Colombia.</title>
        <authorList>
            <person name="Pardo-Diaz S."/>
            <person name="Masmela-Mendoza J."/>
            <person name="Delgadillo-Duran P."/>
            <person name="Bautista E.J."/>
            <person name="Rojas-Tapias D.F."/>
        </authorList>
    </citation>
    <scope>NUCLEOTIDE SEQUENCE [LARGE SCALE GENOMIC DNA]</scope>
    <source>
        <strain evidence="7 11">Ap18</strain>
    </source>
</reference>
<dbReference type="OrthoDB" id="5450279at2"/>
<evidence type="ECO:0000313" key="9">
    <source>
        <dbReference type="Proteomes" id="UP000027186"/>
    </source>
</evidence>
<dbReference type="AlphaFoldDB" id="A0A060DPC8"/>
<accession>A0A2K1G007</accession>
<dbReference type="InterPro" id="IPR028082">
    <property type="entry name" value="Peripla_BP_I"/>
</dbReference>
<evidence type="ECO:0000256" key="4">
    <source>
        <dbReference type="SAM" id="SignalP"/>
    </source>
</evidence>
<keyword evidence="2 4" id="KW-0732">Signal</keyword>
<evidence type="ECO:0000256" key="1">
    <source>
        <dbReference type="ARBA" id="ARBA00010062"/>
    </source>
</evidence>
<dbReference type="InterPro" id="IPR051010">
    <property type="entry name" value="BCAA_transport"/>
</dbReference>
<dbReference type="PANTHER" id="PTHR30483">
    <property type="entry name" value="LEUCINE-SPECIFIC-BINDING PROTEIN"/>
    <property type="match status" value="1"/>
</dbReference>
<dbReference type="EMBL" id="CP007796">
    <property type="protein sequence ID" value="AIB15731.1"/>
    <property type="molecule type" value="Genomic_DNA"/>
</dbReference>
<dbReference type="KEGG" id="abq:ABAZ39_28105"/>
<comment type="similarity">
    <text evidence="1">Belongs to the leucine-binding protein family.</text>
</comment>
<proteinExistence type="inferred from homology"/>
<geneLocation type="plasmid" evidence="8">
    <name>p8unnamed</name>
</geneLocation>
<evidence type="ECO:0000313" key="10">
    <source>
        <dbReference type="Proteomes" id="UP000236268"/>
    </source>
</evidence>
<name>A0A060DPC8_9PROT</name>
<dbReference type="GO" id="GO:0006865">
    <property type="term" value="P:amino acid transport"/>
    <property type="evidence" value="ECO:0007669"/>
    <property type="project" value="UniProtKB-KW"/>
</dbReference>
<feature type="domain" description="Leucine-binding protein" evidence="5">
    <location>
        <begin position="32"/>
        <end position="369"/>
    </location>
</feature>
<dbReference type="InterPro" id="IPR028081">
    <property type="entry name" value="Leu-bd"/>
</dbReference>
<feature type="signal peptide" evidence="4">
    <location>
        <begin position="1"/>
        <end position="25"/>
    </location>
</feature>
<dbReference type="CDD" id="cd06327">
    <property type="entry name" value="PBP1_SBP-like"/>
    <property type="match status" value="1"/>
</dbReference>
<dbReference type="Proteomes" id="UP000027186">
    <property type="component" value="Plasmid AbAZ39_p3"/>
</dbReference>
<accession>A0A060DPC8</accession>
<keyword evidence="3" id="KW-0813">Transport</keyword>
<keyword evidence="3" id="KW-0029">Amino-acid transport</keyword>
<keyword evidence="11" id="KW-1185">Reference proteome</keyword>
<dbReference type="Proteomes" id="UP001628281">
    <property type="component" value="Unassembled WGS sequence"/>
</dbReference>
<keyword evidence="6" id="KW-0614">Plasmid</keyword>
<dbReference type="EMBL" id="POWG01000014">
    <property type="protein sequence ID" value="PNQ98105.1"/>
    <property type="molecule type" value="Genomic_DNA"/>
</dbReference>
<evidence type="ECO:0000259" key="5">
    <source>
        <dbReference type="Pfam" id="PF13458"/>
    </source>
</evidence>
<sequence length="404" mass="43051">MRSTRLAGLLAGVAFAALASGTAQAQMSDNVIKIGMLSDRSGIYADINGEGSAVAARLAAEEFGNAINGTKIEIIVGDHQNKADIAANLARQWIDVEKVDVVADVPNSAAALAVQGITKDKKRIFLMSGPGSTDLTGKDCSPYGFLWTWDNHAVASSTARALVEQGKKSWFFITADYAFGHSLETEAANTVKQLGGTIKGSVRHPLASSDFSSFLLQAQASGAEVVAFANAGGDTINAVKQAAEFGIPQGGQTLAGLLLNVNDIHALGLDTAQGLMLANSFYWDMNDETRAWSKKFEERTGRKPSMNQAGVYSAVKHYLKAVQEAGTDDADKVAAKMRATPISDMMMKDAKIADNGRIFNDMYLAQIKTPGESKGAWDYFKILKTIPGEQAYINPKDSGCPLVK</sequence>
<evidence type="ECO:0000256" key="2">
    <source>
        <dbReference type="ARBA" id="ARBA00022729"/>
    </source>
</evidence>
<dbReference type="Proteomes" id="UP000236268">
    <property type="component" value="Unassembled WGS sequence"/>
</dbReference>
<evidence type="ECO:0000313" key="6">
    <source>
        <dbReference type="EMBL" id="AIB15731.1"/>
    </source>
</evidence>
<dbReference type="PANTHER" id="PTHR30483:SF6">
    <property type="entry name" value="PERIPLASMIC BINDING PROTEIN OF ABC TRANSPORTER FOR NATURAL AMINO ACIDS"/>
    <property type="match status" value="1"/>
</dbReference>
<protein>
    <submittedName>
        <fullName evidence="6">ABC transporter permease</fullName>
    </submittedName>
    <submittedName>
        <fullName evidence="7">ABC transporter substrate-binding protein</fullName>
    </submittedName>
</protein>
<reference evidence="6 9" key="1">
    <citation type="journal article" date="2014" name="Genome Announc.">
        <title>Complete Genome Sequence of the Model Rhizosphere Strain Azospirillum brasilense Az39, Successfully Applied in Agriculture.</title>
        <authorList>
            <person name="Rivera D."/>
            <person name="Revale S."/>
            <person name="Molina R."/>
            <person name="Gualpa J."/>
            <person name="Puente M."/>
            <person name="Maroniche G."/>
            <person name="Paris G."/>
            <person name="Baker D."/>
            <person name="Clavijo B."/>
            <person name="McLay K."/>
            <person name="Spaepen S."/>
            <person name="Perticari A."/>
            <person name="Vazquez M."/>
            <person name="Wisniewski-Dye F."/>
            <person name="Watkins C."/>
            <person name="Martinez-Abarca F."/>
            <person name="Vanderleyden J."/>
            <person name="Cassan F."/>
        </authorList>
    </citation>
    <scope>NUCLEOTIDE SEQUENCE [LARGE SCALE GENOMIC DNA]</scope>
    <source>
        <strain evidence="6 9">Az39</strain>
        <plasmid evidence="6">AbAZ39_p3</plasmid>
    </source>
</reference>
<evidence type="ECO:0000313" key="11">
    <source>
        <dbReference type="Proteomes" id="UP001628281"/>
    </source>
</evidence>
<gene>
    <name evidence="6" type="ORF">ABAZ39_28105</name>
    <name evidence="7" type="ORF">ACJ41P_22055</name>
    <name evidence="8" type="ORF">C1S70_14635</name>
</gene>
<evidence type="ECO:0000256" key="3">
    <source>
        <dbReference type="ARBA" id="ARBA00022970"/>
    </source>
</evidence>
<geneLocation type="plasmid" evidence="6 9">
    <name>AbAZ39_p3</name>
</geneLocation>
<evidence type="ECO:0000313" key="7">
    <source>
        <dbReference type="EMBL" id="MFL7903834.1"/>
    </source>
</evidence>
<evidence type="ECO:0000313" key="8">
    <source>
        <dbReference type="EMBL" id="PNQ98105.1"/>
    </source>
</evidence>
<feature type="chain" id="PRO_5001585861" evidence="4">
    <location>
        <begin position="26"/>
        <end position="404"/>
    </location>
</feature>
<dbReference type="RefSeq" id="WP_040137489.1">
    <property type="nucleotide sequence ID" value="NZ_CP007796.1"/>
</dbReference>